<comment type="caution">
    <text evidence="1">The sequence shown here is derived from an EMBL/GenBank/DDBJ whole genome shotgun (WGS) entry which is preliminary data.</text>
</comment>
<dbReference type="Proteomes" id="UP001501578">
    <property type="component" value="Unassembled WGS sequence"/>
</dbReference>
<protein>
    <submittedName>
        <fullName evidence="1">NRDE family protein</fullName>
    </submittedName>
</protein>
<dbReference type="InterPro" id="IPR008551">
    <property type="entry name" value="TANGO2"/>
</dbReference>
<dbReference type="Pfam" id="PF05742">
    <property type="entry name" value="TANGO2"/>
    <property type="match status" value="1"/>
</dbReference>
<sequence length="218" mass="23666">MCTVIVKTGDPLRLMGVRDEFTGRPWEKPGEHWPAYPGVTGGRDLLAGGTWLAVRAEDRRAAALLNGRGHPAPEHSRRSRGDLPLRAVVEGGLPDVELPRYDPFHLVLADPDGALMWSWDGRRLRRTTLPEGTSVIVNSGLDLGDPRVRAQRPLFAGSDDWWALTRATQSADPGALIMRQDLPDGRVFASLSVTLVTISADGVATEFDDVSGRIGSQA</sequence>
<dbReference type="EMBL" id="BAAAHQ010000007">
    <property type="protein sequence ID" value="GAA0919696.1"/>
    <property type="molecule type" value="Genomic_DNA"/>
</dbReference>
<reference evidence="2" key="1">
    <citation type="journal article" date="2019" name="Int. J. Syst. Evol. Microbiol.">
        <title>The Global Catalogue of Microorganisms (GCM) 10K type strain sequencing project: providing services to taxonomists for standard genome sequencing and annotation.</title>
        <authorList>
            <consortium name="The Broad Institute Genomics Platform"/>
            <consortium name="The Broad Institute Genome Sequencing Center for Infectious Disease"/>
            <person name="Wu L."/>
            <person name="Ma J."/>
        </authorList>
    </citation>
    <scope>NUCLEOTIDE SEQUENCE [LARGE SCALE GENOMIC DNA]</scope>
    <source>
        <strain evidence="2">JCM 11136</strain>
    </source>
</reference>
<name>A0ABP3ZEP4_9ACTN</name>
<dbReference type="PANTHER" id="PTHR17985:SF8">
    <property type="entry name" value="TRANSPORT AND GOLGI ORGANIZATION PROTEIN 2 HOMOLOG"/>
    <property type="match status" value="1"/>
</dbReference>
<dbReference type="RefSeq" id="WP_343949202.1">
    <property type="nucleotide sequence ID" value="NZ_BAAAHQ010000007.1"/>
</dbReference>
<dbReference type="PANTHER" id="PTHR17985">
    <property type="entry name" value="SER/THR-RICH PROTEIN T10 IN DGCR REGION"/>
    <property type="match status" value="1"/>
</dbReference>
<accession>A0ABP3ZEP4</accession>
<organism evidence="1 2">
    <name type="scientific">Nonomuraea longicatena</name>
    <dbReference type="NCBI Taxonomy" id="83682"/>
    <lineage>
        <taxon>Bacteria</taxon>
        <taxon>Bacillati</taxon>
        <taxon>Actinomycetota</taxon>
        <taxon>Actinomycetes</taxon>
        <taxon>Streptosporangiales</taxon>
        <taxon>Streptosporangiaceae</taxon>
        <taxon>Nonomuraea</taxon>
    </lineage>
</organism>
<evidence type="ECO:0000313" key="1">
    <source>
        <dbReference type="EMBL" id="GAA0919696.1"/>
    </source>
</evidence>
<proteinExistence type="predicted"/>
<keyword evidence="2" id="KW-1185">Reference proteome</keyword>
<gene>
    <name evidence="1" type="ORF">GCM10009560_17420</name>
</gene>
<evidence type="ECO:0000313" key="2">
    <source>
        <dbReference type="Proteomes" id="UP001501578"/>
    </source>
</evidence>